<gene>
    <name evidence="2" type="ORF">PAESOLCIP111_02016</name>
</gene>
<keyword evidence="1" id="KW-0472">Membrane</keyword>
<keyword evidence="1" id="KW-0812">Transmembrane</keyword>
<reference evidence="2" key="1">
    <citation type="submission" date="2021-06" db="EMBL/GenBank/DDBJ databases">
        <authorList>
            <person name="Criscuolo A."/>
        </authorList>
    </citation>
    <scope>NUCLEOTIDE SEQUENCE</scope>
    <source>
        <strain evidence="2">CIP111600</strain>
    </source>
</reference>
<name>A0A916JZW4_9BACL</name>
<dbReference type="EMBL" id="CAJVAS010000006">
    <property type="protein sequence ID" value="CAG7617370.1"/>
    <property type="molecule type" value="Genomic_DNA"/>
</dbReference>
<accession>A0A916JZW4</accession>
<protein>
    <recommendedName>
        <fullName evidence="4">DUF4367 domain-containing protein</fullName>
    </recommendedName>
</protein>
<evidence type="ECO:0000313" key="2">
    <source>
        <dbReference type="EMBL" id="CAG7617370.1"/>
    </source>
</evidence>
<proteinExistence type="predicted"/>
<organism evidence="2 3">
    <name type="scientific">Paenibacillus solanacearum</name>
    <dbReference type="NCBI Taxonomy" id="2048548"/>
    <lineage>
        <taxon>Bacteria</taxon>
        <taxon>Bacillati</taxon>
        <taxon>Bacillota</taxon>
        <taxon>Bacilli</taxon>
        <taxon>Bacillales</taxon>
        <taxon>Paenibacillaceae</taxon>
        <taxon>Paenibacillus</taxon>
    </lineage>
</organism>
<dbReference type="Proteomes" id="UP000693672">
    <property type="component" value="Unassembled WGS sequence"/>
</dbReference>
<dbReference type="AlphaFoldDB" id="A0A916JZW4"/>
<evidence type="ECO:0008006" key="4">
    <source>
        <dbReference type="Google" id="ProtNLM"/>
    </source>
</evidence>
<keyword evidence="3" id="KW-1185">Reference proteome</keyword>
<evidence type="ECO:0000313" key="3">
    <source>
        <dbReference type="Proteomes" id="UP000693672"/>
    </source>
</evidence>
<evidence type="ECO:0000256" key="1">
    <source>
        <dbReference type="SAM" id="Phobius"/>
    </source>
</evidence>
<dbReference type="RefSeq" id="WP_218091794.1">
    <property type="nucleotide sequence ID" value="NZ_CAJVAS010000006.1"/>
</dbReference>
<comment type="caution">
    <text evidence="2">The sequence shown here is derived from an EMBL/GenBank/DDBJ whole genome shotgun (WGS) entry which is preliminary data.</text>
</comment>
<sequence length="328" mass="35836">MSIEQRLKQQLERQAQALRPSAELHDRILQQYRKQASGGKRGWRPGRIGVPQAAVFAVLLVLLSGFAYAGGKLLFVEEHGPLRVEYRTTGDSFALKHVSTEEVQRATADVKRQLADGESAVVYFAGLEQEANPLYRAVPLIVVNKPETIADRAVWADQLKRLKLTSGIPETLAGDFRFLEGAAGAPFGGAVPDEGMKLLDSLKQESKQTGSKSVWKKLSASAQPPIVTYTTTYVNAQQEKMYLTVESVEGGATVQVTAPDSALHEQLSVKGNKAHYWNNDQFVFSGSGRYQTVSWTEASDGGTRTIGLGSDSPLMTKERLVRAAESLN</sequence>
<keyword evidence="1" id="KW-1133">Transmembrane helix</keyword>
<feature type="transmembrane region" description="Helical" evidence="1">
    <location>
        <begin position="48"/>
        <end position="69"/>
    </location>
</feature>